<comment type="subcellular location">
    <subcellularLocation>
        <location evidence="1">Endomembrane system</location>
        <topology evidence="1">Multi-pass membrane protein</topology>
    </subcellularLocation>
    <subcellularLocation>
        <location evidence="7">Golgi apparatus membrane</location>
        <topology evidence="7">Multi-pass membrane protein</topology>
    </subcellularLocation>
</comment>
<sequence length="177" mass="21175">MNSILWIVTYGSSTLFHARDNVITEFCDYYLAFLCPLYMTYISLVRTLWITNKQTLKKLAIPFIVVFLYFAYQMGFVSFDYAWHMKMSVFFIFSSFFIWLAWSIKHFKELPQCKWVLSFYIAIFLFSPLELFDFQPLFGYFDAHSLWHGVGSPIIALFSFFTIFDAQFYHNPTRKMV</sequence>
<evidence type="ECO:0000256" key="3">
    <source>
        <dbReference type="ARBA" id="ARBA00022692"/>
    </source>
</evidence>
<proteinExistence type="inferred from homology"/>
<keyword evidence="4" id="KW-0732">Signal</keyword>
<reference evidence="8" key="1">
    <citation type="submission" date="2022-10" db="EMBL/GenBank/DDBJ databases">
        <title>Novel sulphate-reducing endosymbionts in the free-living metamonad Anaeramoeba.</title>
        <authorList>
            <person name="Jerlstrom-Hultqvist J."/>
            <person name="Cepicka I."/>
            <person name="Gallot-Lavallee L."/>
            <person name="Salas-Leiva D."/>
            <person name="Curtis B.A."/>
            <person name="Zahonova K."/>
            <person name="Pipaliya S."/>
            <person name="Dacks J."/>
            <person name="Roger A.J."/>
        </authorList>
    </citation>
    <scope>NUCLEOTIDE SEQUENCE</scope>
    <source>
        <strain evidence="8">BMAN</strain>
    </source>
</reference>
<dbReference type="GO" id="GO:0016788">
    <property type="term" value="F:hydrolase activity, acting on ester bonds"/>
    <property type="evidence" value="ECO:0007669"/>
    <property type="project" value="TreeGrafter"/>
</dbReference>
<evidence type="ECO:0000256" key="5">
    <source>
        <dbReference type="ARBA" id="ARBA00022989"/>
    </source>
</evidence>
<protein>
    <recommendedName>
        <fullName evidence="7">Post-GPI attachment to proteins factor 3</fullName>
    </recommendedName>
</protein>
<evidence type="ECO:0000256" key="2">
    <source>
        <dbReference type="ARBA" id="ARBA00022502"/>
    </source>
</evidence>
<feature type="transmembrane region" description="Helical" evidence="7">
    <location>
        <begin position="29"/>
        <end position="49"/>
    </location>
</feature>
<evidence type="ECO:0000313" key="8">
    <source>
        <dbReference type="EMBL" id="KAJ5076977.1"/>
    </source>
</evidence>
<feature type="transmembrane region" description="Helical" evidence="7">
    <location>
        <begin position="116"/>
        <end position="134"/>
    </location>
</feature>
<dbReference type="Proteomes" id="UP001149090">
    <property type="component" value="Unassembled WGS sequence"/>
</dbReference>
<comment type="caution">
    <text evidence="7">Lacks conserved residue(s) required for the propagation of feature annotation.</text>
</comment>
<dbReference type="PANTHER" id="PTHR13148:SF0">
    <property type="entry name" value="POST-GPI ATTACHMENT TO PROTEINS FACTOR 3"/>
    <property type="match status" value="1"/>
</dbReference>
<dbReference type="GO" id="GO:0006506">
    <property type="term" value="P:GPI anchor biosynthetic process"/>
    <property type="evidence" value="ECO:0007669"/>
    <property type="project" value="UniProtKB-KW"/>
</dbReference>
<dbReference type="AlphaFoldDB" id="A0A9Q0REA5"/>
<dbReference type="OrthoDB" id="419770at2759"/>
<name>A0A9Q0REA5_ANAIG</name>
<feature type="transmembrane region" description="Helical" evidence="7">
    <location>
        <begin position="61"/>
        <end position="79"/>
    </location>
</feature>
<evidence type="ECO:0000256" key="7">
    <source>
        <dbReference type="RuleBase" id="RU365066"/>
    </source>
</evidence>
<feature type="transmembrane region" description="Helical" evidence="7">
    <location>
        <begin position="146"/>
        <end position="166"/>
    </location>
</feature>
<keyword evidence="9" id="KW-1185">Reference proteome</keyword>
<keyword evidence="6 7" id="KW-0472">Membrane</keyword>
<dbReference type="GO" id="GO:0005789">
    <property type="term" value="C:endoplasmic reticulum membrane"/>
    <property type="evidence" value="ECO:0007669"/>
    <property type="project" value="TreeGrafter"/>
</dbReference>
<dbReference type="Pfam" id="PF04080">
    <property type="entry name" value="Per1"/>
    <property type="match status" value="1"/>
</dbReference>
<accession>A0A9Q0REA5</accession>
<comment type="similarity">
    <text evidence="7">Belongs to the PGAP3 family.</text>
</comment>
<keyword evidence="5 7" id="KW-1133">Transmembrane helix</keyword>
<evidence type="ECO:0000256" key="6">
    <source>
        <dbReference type="ARBA" id="ARBA00023136"/>
    </source>
</evidence>
<comment type="caution">
    <text evidence="8">The sequence shown here is derived from an EMBL/GenBank/DDBJ whole genome shotgun (WGS) entry which is preliminary data.</text>
</comment>
<keyword evidence="7" id="KW-0333">Golgi apparatus</keyword>
<dbReference type="PANTHER" id="PTHR13148">
    <property type="entry name" value="PER1-RELATED"/>
    <property type="match status" value="1"/>
</dbReference>
<keyword evidence="2 7" id="KW-0337">GPI-anchor biosynthesis</keyword>
<feature type="transmembrane region" description="Helical" evidence="7">
    <location>
        <begin position="85"/>
        <end position="104"/>
    </location>
</feature>
<evidence type="ECO:0000313" key="9">
    <source>
        <dbReference type="Proteomes" id="UP001149090"/>
    </source>
</evidence>
<evidence type="ECO:0000256" key="4">
    <source>
        <dbReference type="ARBA" id="ARBA00022729"/>
    </source>
</evidence>
<comment type="function">
    <text evidence="7">Involved in the lipid remodeling steps of GPI-anchor maturation.</text>
</comment>
<dbReference type="InterPro" id="IPR007217">
    <property type="entry name" value="Per1-like"/>
</dbReference>
<dbReference type="GO" id="GO:0000139">
    <property type="term" value="C:Golgi membrane"/>
    <property type="evidence" value="ECO:0007669"/>
    <property type="project" value="UniProtKB-SubCell"/>
</dbReference>
<evidence type="ECO:0000256" key="1">
    <source>
        <dbReference type="ARBA" id="ARBA00004127"/>
    </source>
</evidence>
<organism evidence="8 9">
    <name type="scientific">Anaeramoeba ignava</name>
    <name type="common">Anaerobic marine amoeba</name>
    <dbReference type="NCBI Taxonomy" id="1746090"/>
    <lineage>
        <taxon>Eukaryota</taxon>
        <taxon>Metamonada</taxon>
        <taxon>Anaeramoebidae</taxon>
        <taxon>Anaeramoeba</taxon>
    </lineage>
</organism>
<dbReference type="EMBL" id="JAPDFW010000059">
    <property type="protein sequence ID" value="KAJ5076977.1"/>
    <property type="molecule type" value="Genomic_DNA"/>
</dbReference>
<gene>
    <name evidence="8" type="ORF">M0811_00297</name>
</gene>
<keyword evidence="3 7" id="KW-0812">Transmembrane</keyword>